<dbReference type="GO" id="GO:0005524">
    <property type="term" value="F:ATP binding"/>
    <property type="evidence" value="ECO:0007669"/>
    <property type="project" value="UniProtKB-KW"/>
</dbReference>
<dbReference type="InterPro" id="IPR011009">
    <property type="entry name" value="Kinase-like_dom_sf"/>
</dbReference>
<keyword evidence="11" id="KW-1185">Reference proteome</keyword>
<evidence type="ECO:0000313" key="10">
    <source>
        <dbReference type="EMBL" id="KAK4119482.1"/>
    </source>
</evidence>
<dbReference type="GO" id="GO:0005737">
    <property type="term" value="C:cytoplasm"/>
    <property type="evidence" value="ECO:0007669"/>
    <property type="project" value="TreeGrafter"/>
</dbReference>
<dbReference type="AlphaFoldDB" id="A0AAN6YZJ2"/>
<keyword evidence="5" id="KW-0418">Kinase</keyword>
<dbReference type="Gene3D" id="1.25.40.20">
    <property type="entry name" value="Ankyrin repeat-containing domain"/>
    <property type="match status" value="1"/>
</dbReference>
<evidence type="ECO:0000256" key="1">
    <source>
        <dbReference type="ARBA" id="ARBA00012513"/>
    </source>
</evidence>
<keyword evidence="4" id="KW-0547">Nucleotide-binding</keyword>
<evidence type="ECO:0000256" key="4">
    <source>
        <dbReference type="ARBA" id="ARBA00022741"/>
    </source>
</evidence>
<accession>A0AAN6YZJ2</accession>
<evidence type="ECO:0000256" key="2">
    <source>
        <dbReference type="ARBA" id="ARBA00022527"/>
    </source>
</evidence>
<dbReference type="InterPro" id="IPR000719">
    <property type="entry name" value="Prot_kinase_dom"/>
</dbReference>
<dbReference type="EC" id="2.7.11.1" evidence="1"/>
<dbReference type="SMART" id="SM00220">
    <property type="entry name" value="S_TKc"/>
    <property type="match status" value="1"/>
</dbReference>
<dbReference type="Proteomes" id="UP001302602">
    <property type="component" value="Unassembled WGS sequence"/>
</dbReference>
<reference evidence="10" key="1">
    <citation type="journal article" date="2023" name="Mol. Phylogenet. Evol.">
        <title>Genome-scale phylogeny and comparative genomics of the fungal order Sordariales.</title>
        <authorList>
            <person name="Hensen N."/>
            <person name="Bonometti L."/>
            <person name="Westerberg I."/>
            <person name="Brannstrom I.O."/>
            <person name="Guillou S."/>
            <person name="Cros-Aarteil S."/>
            <person name="Calhoun S."/>
            <person name="Haridas S."/>
            <person name="Kuo A."/>
            <person name="Mondo S."/>
            <person name="Pangilinan J."/>
            <person name="Riley R."/>
            <person name="LaButti K."/>
            <person name="Andreopoulos B."/>
            <person name="Lipzen A."/>
            <person name="Chen C."/>
            <person name="Yan M."/>
            <person name="Daum C."/>
            <person name="Ng V."/>
            <person name="Clum A."/>
            <person name="Steindorff A."/>
            <person name="Ohm R.A."/>
            <person name="Martin F."/>
            <person name="Silar P."/>
            <person name="Natvig D.O."/>
            <person name="Lalanne C."/>
            <person name="Gautier V."/>
            <person name="Ament-Velasquez S.L."/>
            <person name="Kruys A."/>
            <person name="Hutchinson M.I."/>
            <person name="Powell A.J."/>
            <person name="Barry K."/>
            <person name="Miller A.N."/>
            <person name="Grigoriev I.V."/>
            <person name="Debuchy R."/>
            <person name="Gladieux P."/>
            <person name="Hiltunen Thoren M."/>
            <person name="Johannesson H."/>
        </authorList>
    </citation>
    <scope>NUCLEOTIDE SEQUENCE</scope>
    <source>
        <strain evidence="10">CBS 731.68</strain>
    </source>
</reference>
<keyword evidence="2" id="KW-0723">Serine/threonine-protein kinase</keyword>
<evidence type="ECO:0000256" key="8">
    <source>
        <dbReference type="ARBA" id="ARBA00048679"/>
    </source>
</evidence>
<evidence type="ECO:0000256" key="7">
    <source>
        <dbReference type="ARBA" id="ARBA00047899"/>
    </source>
</evidence>
<dbReference type="GO" id="GO:0050684">
    <property type="term" value="P:regulation of mRNA processing"/>
    <property type="evidence" value="ECO:0007669"/>
    <property type="project" value="TreeGrafter"/>
</dbReference>
<dbReference type="SUPFAM" id="SSF56112">
    <property type="entry name" value="Protein kinase-like (PK-like)"/>
    <property type="match status" value="1"/>
</dbReference>
<dbReference type="RefSeq" id="XP_062643255.1">
    <property type="nucleotide sequence ID" value="XM_062796678.1"/>
</dbReference>
<gene>
    <name evidence="10" type="ORF">N657DRAFT_684426</name>
</gene>
<comment type="catalytic activity">
    <reaction evidence="7">
        <text>L-threonyl-[protein] + ATP = O-phospho-L-threonyl-[protein] + ADP + H(+)</text>
        <dbReference type="Rhea" id="RHEA:46608"/>
        <dbReference type="Rhea" id="RHEA-COMP:11060"/>
        <dbReference type="Rhea" id="RHEA-COMP:11605"/>
        <dbReference type="ChEBI" id="CHEBI:15378"/>
        <dbReference type="ChEBI" id="CHEBI:30013"/>
        <dbReference type="ChEBI" id="CHEBI:30616"/>
        <dbReference type="ChEBI" id="CHEBI:61977"/>
        <dbReference type="ChEBI" id="CHEBI:456216"/>
        <dbReference type="EC" id="2.7.11.1"/>
    </reaction>
</comment>
<dbReference type="InterPro" id="IPR036770">
    <property type="entry name" value="Ankyrin_rpt-contain_sf"/>
</dbReference>
<comment type="caution">
    <text evidence="10">The sequence shown here is derived from an EMBL/GenBank/DDBJ whole genome shotgun (WGS) entry which is preliminary data.</text>
</comment>
<dbReference type="Gene3D" id="1.10.510.10">
    <property type="entry name" value="Transferase(Phosphotransferase) domain 1"/>
    <property type="match status" value="1"/>
</dbReference>
<evidence type="ECO:0000259" key="9">
    <source>
        <dbReference type="PROSITE" id="PS50011"/>
    </source>
</evidence>
<comment type="catalytic activity">
    <reaction evidence="8">
        <text>L-seryl-[protein] + ATP = O-phospho-L-seryl-[protein] + ADP + H(+)</text>
        <dbReference type="Rhea" id="RHEA:17989"/>
        <dbReference type="Rhea" id="RHEA-COMP:9863"/>
        <dbReference type="Rhea" id="RHEA-COMP:11604"/>
        <dbReference type="ChEBI" id="CHEBI:15378"/>
        <dbReference type="ChEBI" id="CHEBI:29999"/>
        <dbReference type="ChEBI" id="CHEBI:30616"/>
        <dbReference type="ChEBI" id="CHEBI:83421"/>
        <dbReference type="ChEBI" id="CHEBI:456216"/>
        <dbReference type="EC" id="2.7.11.1"/>
    </reaction>
</comment>
<dbReference type="Gene3D" id="3.30.200.20">
    <property type="entry name" value="Phosphorylase Kinase, domain 1"/>
    <property type="match status" value="1"/>
</dbReference>
<reference evidence="10" key="2">
    <citation type="submission" date="2023-05" db="EMBL/GenBank/DDBJ databases">
        <authorList>
            <consortium name="Lawrence Berkeley National Laboratory"/>
            <person name="Steindorff A."/>
            <person name="Hensen N."/>
            <person name="Bonometti L."/>
            <person name="Westerberg I."/>
            <person name="Brannstrom I.O."/>
            <person name="Guillou S."/>
            <person name="Cros-Aarteil S."/>
            <person name="Calhoun S."/>
            <person name="Haridas S."/>
            <person name="Kuo A."/>
            <person name="Mondo S."/>
            <person name="Pangilinan J."/>
            <person name="Riley R."/>
            <person name="Labutti K."/>
            <person name="Andreopoulos B."/>
            <person name="Lipzen A."/>
            <person name="Chen C."/>
            <person name="Yanf M."/>
            <person name="Daum C."/>
            <person name="Ng V."/>
            <person name="Clum A."/>
            <person name="Ohm R."/>
            <person name="Martin F."/>
            <person name="Silar P."/>
            <person name="Natvig D."/>
            <person name="Lalanne C."/>
            <person name="Gautier V."/>
            <person name="Ament-Velasquez S.L."/>
            <person name="Kruys A."/>
            <person name="Hutchinson M.I."/>
            <person name="Powell A.J."/>
            <person name="Barry K."/>
            <person name="Miller A.N."/>
            <person name="Grigoriev I.V."/>
            <person name="Debuchy R."/>
            <person name="Gladieux P."/>
            <person name="Thoren M.H."/>
            <person name="Johannesson H."/>
        </authorList>
    </citation>
    <scope>NUCLEOTIDE SEQUENCE</scope>
    <source>
        <strain evidence="10">CBS 731.68</strain>
    </source>
</reference>
<evidence type="ECO:0000256" key="6">
    <source>
        <dbReference type="ARBA" id="ARBA00022840"/>
    </source>
</evidence>
<dbReference type="EMBL" id="MU853248">
    <property type="protein sequence ID" value="KAK4119482.1"/>
    <property type="molecule type" value="Genomic_DNA"/>
</dbReference>
<dbReference type="GO" id="GO:0005634">
    <property type="term" value="C:nucleus"/>
    <property type="evidence" value="ECO:0007669"/>
    <property type="project" value="TreeGrafter"/>
</dbReference>
<organism evidence="10 11">
    <name type="scientific">Parathielavia appendiculata</name>
    <dbReference type="NCBI Taxonomy" id="2587402"/>
    <lineage>
        <taxon>Eukaryota</taxon>
        <taxon>Fungi</taxon>
        <taxon>Dikarya</taxon>
        <taxon>Ascomycota</taxon>
        <taxon>Pezizomycotina</taxon>
        <taxon>Sordariomycetes</taxon>
        <taxon>Sordariomycetidae</taxon>
        <taxon>Sordariales</taxon>
        <taxon>Chaetomiaceae</taxon>
        <taxon>Parathielavia</taxon>
    </lineage>
</organism>
<keyword evidence="6" id="KW-0067">ATP-binding</keyword>
<dbReference type="PANTHER" id="PTHR47634:SF9">
    <property type="entry name" value="PROTEIN KINASE DOMAIN-CONTAINING PROTEIN-RELATED"/>
    <property type="match status" value="1"/>
</dbReference>
<sequence>MPHSVVVFEGGQLRALLARGADTAQLDDRGNTPLSALLRRVTADVVRLPDVCHWLKPLSRGADVDRMNDDGLSVGDYIELLRKMPEAAEVLTAIGELLHNTYQVIAKPGYGSASTTWLCRDLQNHRNVTLKIYPSGEAQTAREVAALRHINIVLATRPPSKHLGAKSIRTLLDKFDITRPKTSRTNLCLVFEPPSVSVGEVRTLVYNGRMPIDMVKSVAFYVLQAFDFLHHIQESNILFAAPRKVYKHHAIYSSRVVGLSTPSIPVLCDFGEARFGEEAYGEHAMPDLYPAPEILLRIGCGWGLESGRWGLWTNLFNDTNGGQSKSALPHMACMVSLLGPQPQDLLDMTPVTEEFLDKSGRLKQEHQVAETSLEG</sequence>
<dbReference type="InterPro" id="IPR051334">
    <property type="entry name" value="SRPK"/>
</dbReference>
<evidence type="ECO:0000256" key="5">
    <source>
        <dbReference type="ARBA" id="ARBA00022777"/>
    </source>
</evidence>
<dbReference type="PANTHER" id="PTHR47634">
    <property type="entry name" value="PROTEIN KINASE DOMAIN-CONTAINING PROTEIN-RELATED"/>
    <property type="match status" value="1"/>
</dbReference>
<dbReference type="GO" id="GO:0000245">
    <property type="term" value="P:spliceosomal complex assembly"/>
    <property type="evidence" value="ECO:0007669"/>
    <property type="project" value="TreeGrafter"/>
</dbReference>
<name>A0AAN6YZJ2_9PEZI</name>
<dbReference type="GO" id="GO:0004674">
    <property type="term" value="F:protein serine/threonine kinase activity"/>
    <property type="evidence" value="ECO:0007669"/>
    <property type="project" value="UniProtKB-KW"/>
</dbReference>
<feature type="domain" description="Protein kinase" evidence="9">
    <location>
        <begin position="102"/>
        <end position="375"/>
    </location>
</feature>
<keyword evidence="3" id="KW-0808">Transferase</keyword>
<evidence type="ECO:0000313" key="11">
    <source>
        <dbReference type="Proteomes" id="UP001302602"/>
    </source>
</evidence>
<proteinExistence type="predicted"/>
<dbReference type="GeneID" id="87833446"/>
<evidence type="ECO:0000256" key="3">
    <source>
        <dbReference type="ARBA" id="ARBA00022679"/>
    </source>
</evidence>
<protein>
    <recommendedName>
        <fullName evidence="1">non-specific serine/threonine protein kinase</fullName>
        <ecNumber evidence="1">2.7.11.1</ecNumber>
    </recommendedName>
</protein>
<dbReference type="PROSITE" id="PS50011">
    <property type="entry name" value="PROTEIN_KINASE_DOM"/>
    <property type="match status" value="1"/>
</dbReference>